<dbReference type="InterPro" id="IPR010982">
    <property type="entry name" value="Lambda_DNA-bd_dom_sf"/>
</dbReference>
<sequence>MADDFPILPLSPAAPAASASRKAMAASSDVPAQAQEGTARAINPLGQYLKDCRTRLDAQALGYSTQRRRTAGLRREEVALRAHISPTWYTWLEQGRGGAPSAEVLHRIATALMLTEVEREHLFLLGLGRAPEVTYRGAADATPRLQRILDALGFCPALVKTPTWQVVAWNRAASLVLRDYGSLAPRDRNILRLMFLEPAVREAQADWAAAARFVVAAFRADLARAGAMEEAKPLITELTQRSPEFAAMWRDNSVRSYGEGTKQLRHAVVGPLQFEYSSLTIDGRPDLAMVVFHPLTAQDRDKIHQLMASAPGSSEAAVAEAAAAAAAAT</sequence>
<dbReference type="Gene3D" id="3.30.450.180">
    <property type="match status" value="1"/>
</dbReference>
<organism evidence="1 2">
    <name type="scientific">Roseateles depolymerans</name>
    <dbReference type="NCBI Taxonomy" id="76731"/>
    <lineage>
        <taxon>Bacteria</taxon>
        <taxon>Pseudomonadati</taxon>
        <taxon>Pseudomonadota</taxon>
        <taxon>Betaproteobacteria</taxon>
        <taxon>Burkholderiales</taxon>
        <taxon>Sphaerotilaceae</taxon>
        <taxon>Roseateles</taxon>
    </lineage>
</organism>
<dbReference type="AlphaFoldDB" id="A0A0U2U271"/>
<gene>
    <name evidence="1" type="ORF">RD2015_1922</name>
</gene>
<accession>A0A0U2U271</accession>
<reference evidence="1 2" key="1">
    <citation type="submission" date="2015-12" db="EMBL/GenBank/DDBJ databases">
        <title>Complete genome of Roseateles depolymerans KCTC 42856.</title>
        <authorList>
            <person name="Kim K.M."/>
        </authorList>
    </citation>
    <scope>NUCLEOTIDE SEQUENCE [LARGE SCALE GENOMIC DNA]</scope>
    <source>
        <strain evidence="1 2">KCTC 42856</strain>
    </source>
</reference>
<keyword evidence="2" id="KW-1185">Reference proteome</keyword>
<dbReference type="CDD" id="cd00093">
    <property type="entry name" value="HTH_XRE"/>
    <property type="match status" value="1"/>
</dbReference>
<dbReference type="PATRIC" id="fig|76731.3.peg.1970"/>
<dbReference type="InterPro" id="IPR001387">
    <property type="entry name" value="Cro/C1-type_HTH"/>
</dbReference>
<dbReference type="Pfam" id="PF17765">
    <property type="entry name" value="MLTR_LBD"/>
    <property type="match status" value="1"/>
</dbReference>
<dbReference type="GO" id="GO:0003677">
    <property type="term" value="F:DNA binding"/>
    <property type="evidence" value="ECO:0007669"/>
    <property type="project" value="InterPro"/>
</dbReference>
<dbReference type="Pfam" id="PF13560">
    <property type="entry name" value="HTH_31"/>
    <property type="match status" value="1"/>
</dbReference>
<dbReference type="PANTHER" id="PTHR35010">
    <property type="entry name" value="BLL4672 PROTEIN-RELATED"/>
    <property type="match status" value="1"/>
</dbReference>
<dbReference type="SMART" id="SM00530">
    <property type="entry name" value="HTH_XRE"/>
    <property type="match status" value="1"/>
</dbReference>
<dbReference type="SUPFAM" id="SSF47413">
    <property type="entry name" value="lambda repressor-like DNA-binding domains"/>
    <property type="match status" value="1"/>
</dbReference>
<dbReference type="KEGG" id="rdp:RD2015_1922"/>
<evidence type="ECO:0000313" key="1">
    <source>
        <dbReference type="EMBL" id="ALV06401.1"/>
    </source>
</evidence>
<proteinExistence type="predicted"/>
<dbReference type="Proteomes" id="UP000060699">
    <property type="component" value="Chromosome"/>
</dbReference>
<protein>
    <submittedName>
        <fullName evidence="1">XRE family transcriptional regulator</fullName>
    </submittedName>
</protein>
<dbReference type="PANTHER" id="PTHR35010:SF2">
    <property type="entry name" value="BLL4672 PROTEIN"/>
    <property type="match status" value="1"/>
</dbReference>
<dbReference type="Gene3D" id="1.10.260.40">
    <property type="entry name" value="lambda repressor-like DNA-binding domains"/>
    <property type="match status" value="1"/>
</dbReference>
<dbReference type="InterPro" id="IPR041413">
    <property type="entry name" value="MLTR_LBD"/>
</dbReference>
<dbReference type="STRING" id="76731.RD2015_1922"/>
<name>A0A0U2U271_9BURK</name>
<dbReference type="EMBL" id="CP013729">
    <property type="protein sequence ID" value="ALV06401.1"/>
    <property type="molecule type" value="Genomic_DNA"/>
</dbReference>
<evidence type="ECO:0000313" key="2">
    <source>
        <dbReference type="Proteomes" id="UP000060699"/>
    </source>
</evidence>